<feature type="region of interest" description="Disordered" evidence="4">
    <location>
        <begin position="253"/>
        <end position="300"/>
    </location>
</feature>
<dbReference type="GO" id="GO:0003677">
    <property type="term" value="F:DNA binding"/>
    <property type="evidence" value="ECO:0007669"/>
    <property type="project" value="InterPro"/>
</dbReference>
<evidence type="ECO:0000256" key="3">
    <source>
        <dbReference type="SAM" id="Coils"/>
    </source>
</evidence>
<protein>
    <submittedName>
        <fullName evidence="5">Nineteen complex-related protein 2-domain-containing protein</fullName>
    </submittedName>
</protein>
<dbReference type="InterPro" id="IPR028211">
    <property type="entry name" value="Ntr2"/>
</dbReference>
<evidence type="ECO:0000313" key="5">
    <source>
        <dbReference type="EMBL" id="KAK3937509.1"/>
    </source>
</evidence>
<dbReference type="InterPro" id="IPR012890">
    <property type="entry name" value="GCFC2-like"/>
</dbReference>
<comment type="caution">
    <text evidence="5">The sequence shown here is derived from an EMBL/GenBank/DDBJ whole genome shotgun (WGS) entry which is preliminary data.</text>
</comment>
<feature type="compositionally biased region" description="Basic and acidic residues" evidence="4">
    <location>
        <begin position="63"/>
        <end position="74"/>
    </location>
</feature>
<keyword evidence="3" id="KW-0175">Coiled coil</keyword>
<comment type="subcellular location">
    <subcellularLocation>
        <location evidence="1">Nucleus</location>
    </subcellularLocation>
</comment>
<feature type="compositionally biased region" description="Acidic residues" evidence="4">
    <location>
        <begin position="256"/>
        <end position="269"/>
    </location>
</feature>
<dbReference type="AlphaFoldDB" id="A0AAN6N1T6"/>
<dbReference type="GO" id="GO:0071008">
    <property type="term" value="C:U2-type post-mRNA release spliceosomal complex"/>
    <property type="evidence" value="ECO:0007669"/>
    <property type="project" value="InterPro"/>
</dbReference>
<sequence length="507" mass="55112">MSAFGAKRKARIIQTLDDEDGPSLIGTEEPKDDKDLSSGLIKFGRSKASKSSSLRKSINVNELDDHSGDGEPTRRSAAAAGEGDEGNGAPVVIRPALSRSGSTRQKKRASSRLSFGPGEDIGDDEGASGVFTPKKTLGQRALENNALRRSASLQNLADRFIGGEEERPRYSKEYLEELQSSTPNTPQNISSLRITDDDQMELDPSELDGALVVQSQHMAPTQAHGQPSAANVLSEAEIRERKERRARFAQEADFIALDDGDPEYSDDGDGGNRSGGRMTLQFKTKNKKSESRLVAEDEDLGEGYDEFVADGGLALGRKAEREAARRHRQEMADLIKAAEDGSEADSDDSEAERRAAYEAAQRRAGMDGLQRHDDDMDMDGDGEGGVNAIPRMKPLPELLEVLQRMRDLVQGLEDEAARKRTRIADLEREKEEILSREKEVQEILNQAGAKYQAVVGNGAAGGDMAKLAAQSPLRHIPPGISGDLPVERGLESFGTTPTRNIDLEDMA</sequence>
<evidence type="ECO:0000256" key="2">
    <source>
        <dbReference type="ARBA" id="ARBA00023242"/>
    </source>
</evidence>
<feature type="region of interest" description="Disordered" evidence="4">
    <location>
        <begin position="1"/>
        <end position="136"/>
    </location>
</feature>
<evidence type="ECO:0000313" key="6">
    <source>
        <dbReference type="Proteomes" id="UP001303473"/>
    </source>
</evidence>
<evidence type="ECO:0000256" key="1">
    <source>
        <dbReference type="ARBA" id="ARBA00004123"/>
    </source>
</evidence>
<gene>
    <name evidence="5" type="ORF">QBC46DRAFT_392526</name>
</gene>
<dbReference type="PANTHER" id="PTHR12214">
    <property type="entry name" value="GC-RICH SEQUENCE DNA-BINDING FACTOR"/>
    <property type="match status" value="1"/>
</dbReference>
<keyword evidence="6" id="KW-1185">Reference proteome</keyword>
<feature type="compositionally biased region" description="Basic and acidic residues" evidence="4">
    <location>
        <begin position="319"/>
        <end position="339"/>
    </location>
</feature>
<feature type="coiled-coil region" evidence="3">
    <location>
        <begin position="395"/>
        <end position="446"/>
    </location>
</feature>
<dbReference type="EMBL" id="MU853852">
    <property type="protein sequence ID" value="KAK3937509.1"/>
    <property type="molecule type" value="Genomic_DNA"/>
</dbReference>
<feature type="compositionally biased region" description="Acidic residues" evidence="4">
    <location>
        <begin position="340"/>
        <end position="350"/>
    </location>
</feature>
<keyword evidence="2" id="KW-0539">Nucleus</keyword>
<proteinExistence type="predicted"/>
<dbReference type="Proteomes" id="UP001303473">
    <property type="component" value="Unassembled WGS sequence"/>
</dbReference>
<name>A0AAN6N1T6_9PEZI</name>
<dbReference type="GO" id="GO:0000390">
    <property type="term" value="P:spliceosomal complex disassembly"/>
    <property type="evidence" value="ECO:0007669"/>
    <property type="project" value="InterPro"/>
</dbReference>
<feature type="region of interest" description="Disordered" evidence="4">
    <location>
        <begin position="319"/>
        <end position="373"/>
    </location>
</feature>
<dbReference type="Pfam" id="PF15458">
    <property type="entry name" value="NTR2"/>
    <property type="match status" value="1"/>
</dbReference>
<accession>A0AAN6N1T6</accession>
<evidence type="ECO:0000256" key="4">
    <source>
        <dbReference type="SAM" id="MobiDB-lite"/>
    </source>
</evidence>
<reference evidence="6" key="1">
    <citation type="journal article" date="2023" name="Mol. Phylogenet. Evol.">
        <title>Genome-scale phylogeny and comparative genomics of the fungal order Sordariales.</title>
        <authorList>
            <person name="Hensen N."/>
            <person name="Bonometti L."/>
            <person name="Westerberg I."/>
            <person name="Brannstrom I.O."/>
            <person name="Guillou S."/>
            <person name="Cros-Aarteil S."/>
            <person name="Calhoun S."/>
            <person name="Haridas S."/>
            <person name="Kuo A."/>
            <person name="Mondo S."/>
            <person name="Pangilinan J."/>
            <person name="Riley R."/>
            <person name="LaButti K."/>
            <person name="Andreopoulos B."/>
            <person name="Lipzen A."/>
            <person name="Chen C."/>
            <person name="Yan M."/>
            <person name="Daum C."/>
            <person name="Ng V."/>
            <person name="Clum A."/>
            <person name="Steindorff A."/>
            <person name="Ohm R.A."/>
            <person name="Martin F."/>
            <person name="Silar P."/>
            <person name="Natvig D.O."/>
            <person name="Lalanne C."/>
            <person name="Gautier V."/>
            <person name="Ament-Velasquez S.L."/>
            <person name="Kruys A."/>
            <person name="Hutchinson M.I."/>
            <person name="Powell A.J."/>
            <person name="Barry K."/>
            <person name="Miller A.N."/>
            <person name="Grigoriev I.V."/>
            <person name="Debuchy R."/>
            <person name="Gladieux P."/>
            <person name="Hiltunen Thoren M."/>
            <person name="Johannesson H."/>
        </authorList>
    </citation>
    <scope>NUCLEOTIDE SEQUENCE [LARGE SCALE GENOMIC DNA]</scope>
    <source>
        <strain evidence="6">CBS 340.73</strain>
    </source>
</reference>
<feature type="compositionally biased region" description="Basic and acidic residues" evidence="4">
    <location>
        <begin position="351"/>
        <end position="373"/>
    </location>
</feature>
<feature type="region of interest" description="Disordered" evidence="4">
    <location>
        <begin position="476"/>
        <end position="507"/>
    </location>
</feature>
<organism evidence="5 6">
    <name type="scientific">Diplogelasinospora grovesii</name>
    <dbReference type="NCBI Taxonomy" id="303347"/>
    <lineage>
        <taxon>Eukaryota</taxon>
        <taxon>Fungi</taxon>
        <taxon>Dikarya</taxon>
        <taxon>Ascomycota</taxon>
        <taxon>Pezizomycotina</taxon>
        <taxon>Sordariomycetes</taxon>
        <taxon>Sordariomycetidae</taxon>
        <taxon>Sordariales</taxon>
        <taxon>Diplogelasinosporaceae</taxon>
        <taxon>Diplogelasinospora</taxon>
    </lineage>
</organism>
<dbReference type="PANTHER" id="PTHR12214:SF0">
    <property type="entry name" value="LD29489P"/>
    <property type="match status" value="1"/>
</dbReference>
<feature type="compositionally biased region" description="Basic residues" evidence="4">
    <location>
        <begin position="1"/>
        <end position="11"/>
    </location>
</feature>